<keyword evidence="2" id="KW-1185">Reference proteome</keyword>
<organism evidence="1 2">
    <name type="scientific">Tanacetum coccineum</name>
    <dbReference type="NCBI Taxonomy" id="301880"/>
    <lineage>
        <taxon>Eukaryota</taxon>
        <taxon>Viridiplantae</taxon>
        <taxon>Streptophyta</taxon>
        <taxon>Embryophyta</taxon>
        <taxon>Tracheophyta</taxon>
        <taxon>Spermatophyta</taxon>
        <taxon>Magnoliopsida</taxon>
        <taxon>eudicotyledons</taxon>
        <taxon>Gunneridae</taxon>
        <taxon>Pentapetalae</taxon>
        <taxon>asterids</taxon>
        <taxon>campanulids</taxon>
        <taxon>Asterales</taxon>
        <taxon>Asteraceae</taxon>
        <taxon>Asteroideae</taxon>
        <taxon>Anthemideae</taxon>
        <taxon>Anthemidinae</taxon>
        <taxon>Tanacetum</taxon>
    </lineage>
</organism>
<name>A0ABQ5AP80_9ASTR</name>
<comment type="caution">
    <text evidence="1">The sequence shown here is derived from an EMBL/GenBank/DDBJ whole genome shotgun (WGS) entry which is preliminary data.</text>
</comment>
<evidence type="ECO:0000313" key="1">
    <source>
        <dbReference type="EMBL" id="GJT04465.1"/>
    </source>
</evidence>
<evidence type="ECO:0008006" key="3">
    <source>
        <dbReference type="Google" id="ProtNLM"/>
    </source>
</evidence>
<dbReference type="Proteomes" id="UP001151760">
    <property type="component" value="Unassembled WGS sequence"/>
</dbReference>
<reference evidence="1" key="1">
    <citation type="journal article" date="2022" name="Int. J. Mol. Sci.">
        <title>Draft Genome of Tanacetum Coccineum: Genomic Comparison of Closely Related Tanacetum-Family Plants.</title>
        <authorList>
            <person name="Yamashiro T."/>
            <person name="Shiraishi A."/>
            <person name="Nakayama K."/>
            <person name="Satake H."/>
        </authorList>
    </citation>
    <scope>NUCLEOTIDE SEQUENCE</scope>
</reference>
<dbReference type="InterPro" id="IPR036691">
    <property type="entry name" value="Endo/exonu/phosph_ase_sf"/>
</dbReference>
<dbReference type="EMBL" id="BQNB010012511">
    <property type="protein sequence ID" value="GJT04465.1"/>
    <property type="molecule type" value="Genomic_DNA"/>
</dbReference>
<evidence type="ECO:0000313" key="2">
    <source>
        <dbReference type="Proteomes" id="UP001151760"/>
    </source>
</evidence>
<proteinExistence type="predicted"/>
<protein>
    <recommendedName>
        <fullName evidence="3">RNA-directed DNA polymerase, eukaryota</fullName>
    </recommendedName>
</protein>
<sequence>MCLTRNDNPGWVPEFVFDLMDVHDESEEGCLKETLQLAMVRSTLMMLTISRWWRLCSSRIERQKILWDYLEYIINRWDGEVLIMGDFNEVRRKTERFGSVFNVQGADMFNSFIANAGLEEIPLGASDDYVSIMSKAKIMGVQKWEWQHVQYTSWDGNSFDKVNLVLSNWEIKSFQMESLIDEIVLGDFIPINDSLWSREESSSSQFKELTDLLIPIVLNPCPDRWFWSLEGSGEFFVASIRRFIDDQRLLTVDSKTLWIKVSRLRVNILLGKSNWKASRDSYISP</sequence>
<dbReference type="Gene3D" id="3.60.10.10">
    <property type="entry name" value="Endonuclease/exonuclease/phosphatase"/>
    <property type="match status" value="1"/>
</dbReference>
<gene>
    <name evidence="1" type="ORF">Tco_0838927</name>
</gene>
<accession>A0ABQ5AP80</accession>
<reference evidence="1" key="2">
    <citation type="submission" date="2022-01" db="EMBL/GenBank/DDBJ databases">
        <authorList>
            <person name="Yamashiro T."/>
            <person name="Shiraishi A."/>
            <person name="Satake H."/>
            <person name="Nakayama K."/>
        </authorList>
    </citation>
    <scope>NUCLEOTIDE SEQUENCE</scope>
</reference>